<gene>
    <name evidence="5" type="ORF">GCM10011322_11950</name>
</gene>
<dbReference type="SMART" id="SM00882">
    <property type="entry name" value="CoA_trans"/>
    <property type="match status" value="1"/>
</dbReference>
<dbReference type="Proteomes" id="UP000600449">
    <property type="component" value="Unassembled WGS sequence"/>
</dbReference>
<dbReference type="PANTHER" id="PTHR43293">
    <property type="entry name" value="ACETATE COA-TRANSFERASE YDIF"/>
    <property type="match status" value="1"/>
</dbReference>
<dbReference type="EC" id="2.8.3.8" evidence="3"/>
<evidence type="ECO:0000256" key="1">
    <source>
        <dbReference type="ARBA" id="ARBA00007154"/>
    </source>
</evidence>
<evidence type="ECO:0000313" key="5">
    <source>
        <dbReference type="EMBL" id="GGK27074.1"/>
    </source>
</evidence>
<dbReference type="PROSITE" id="PS51257">
    <property type="entry name" value="PROKAR_LIPOPROTEIN"/>
    <property type="match status" value="1"/>
</dbReference>
<comment type="catalytic activity">
    <reaction evidence="3">
        <text>an acyl-CoA + acetate = a carboxylate + acetyl-CoA</text>
        <dbReference type="Rhea" id="RHEA:13381"/>
        <dbReference type="ChEBI" id="CHEBI:29067"/>
        <dbReference type="ChEBI" id="CHEBI:30089"/>
        <dbReference type="ChEBI" id="CHEBI:57288"/>
        <dbReference type="ChEBI" id="CHEBI:58342"/>
        <dbReference type="EC" id="2.8.3.8"/>
    </reaction>
</comment>
<name>A0A917Q613_9HYPH</name>
<dbReference type="AlphaFoldDB" id="A0A917Q613"/>
<comment type="caution">
    <text evidence="5">The sequence shown here is derived from an EMBL/GenBank/DDBJ whole genome shotgun (WGS) entry which is preliminary data.</text>
</comment>
<dbReference type="GO" id="GO:0046952">
    <property type="term" value="P:ketone body catabolic process"/>
    <property type="evidence" value="ECO:0007669"/>
    <property type="project" value="InterPro"/>
</dbReference>
<dbReference type="Pfam" id="PF01144">
    <property type="entry name" value="CoA_trans"/>
    <property type="match status" value="1"/>
</dbReference>
<comment type="function">
    <text evidence="3">CoA transferase having broad substrate specificity for short-chain acyl-CoA thioesters with the activity decreasing when the length of the carboxylic acid chain exceeds four carbons.</text>
</comment>
<evidence type="ECO:0000313" key="6">
    <source>
        <dbReference type="Proteomes" id="UP000600449"/>
    </source>
</evidence>
<dbReference type="PIRSF" id="PIRSF000858">
    <property type="entry name" value="SCOT-t"/>
    <property type="match status" value="1"/>
</dbReference>
<keyword evidence="2 3" id="KW-0808">Transferase</keyword>
<dbReference type="Gene3D" id="3.40.1080.10">
    <property type="entry name" value="Glutaconate Coenzyme A-transferase"/>
    <property type="match status" value="2"/>
</dbReference>
<dbReference type="InterPro" id="IPR037171">
    <property type="entry name" value="NagB/RpiA_transferase-like"/>
</dbReference>
<dbReference type="InterPro" id="IPR004165">
    <property type="entry name" value="CoA_trans_fam_I"/>
</dbReference>
<organism evidence="5 6">
    <name type="scientific">Salinarimonas ramus</name>
    <dbReference type="NCBI Taxonomy" id="690164"/>
    <lineage>
        <taxon>Bacteria</taxon>
        <taxon>Pseudomonadati</taxon>
        <taxon>Pseudomonadota</taxon>
        <taxon>Alphaproteobacteria</taxon>
        <taxon>Hyphomicrobiales</taxon>
        <taxon>Salinarimonadaceae</taxon>
        <taxon>Salinarimonas</taxon>
    </lineage>
</organism>
<dbReference type="PANTHER" id="PTHR43293:SF1">
    <property type="entry name" value="ACETATE COA-TRANSFERASE YDIF"/>
    <property type="match status" value="1"/>
</dbReference>
<feature type="active site" description="5-glutamyl coenzyme A thioester intermediate" evidence="4">
    <location>
        <position position="321"/>
    </location>
</feature>
<dbReference type="GO" id="GO:0008775">
    <property type="term" value="F:acetate CoA-transferase activity"/>
    <property type="evidence" value="ECO:0007669"/>
    <property type="project" value="UniProtKB-EC"/>
</dbReference>
<evidence type="ECO:0000256" key="4">
    <source>
        <dbReference type="PIRSR" id="PIRSR000858-1"/>
    </source>
</evidence>
<sequence length="506" mass="53198">MRIVTATQAAGLVPDGATVIPGGFGCCGNPEAVLKALGARFRAEGRPRNLTLLFAAGPGDRGERGLNHLAQEGLVARAIGGFWGFAPKLGRPAEAEAIEAHNWPQGVVSHLFRAMAARLPGIASRVGLETFVDPDQEGGRMNARAEPGLVQKTRMQGRPYLLYPALKADVAIIRGTRADANGNISMDREVSFQDALSQAQAAHNAGGIVIAQVAELTRARLDPHAVSVPGCLVDYVVVAEPEDHMQTWAEAFNPAYVGADTAAPDGEPPLSPLVRRIVSRRAARELAHHPGAIVNLGIGIPAEIGRAAEQAGLRDFTLTVESGQFGGVPASGLSFGAAANPQAKIDQAALFDLYDGGGIDVAFLGFAEADSRGNVNVSRFQGRMPGIGGFANISGAAKRVVFCGSLTAEGLDVEAGGGRLRVRAEGRTRKLLRRLSTISFNGPLAEADGRRVTFVTERAVFELVQGCLRLTEVAPGIDVGRDVVEQIEAGIVIGEELKPMDADLFH</sequence>
<reference evidence="5 6" key="1">
    <citation type="journal article" date="2014" name="Int. J. Syst. Evol. Microbiol.">
        <title>Complete genome sequence of Corynebacterium casei LMG S-19264T (=DSM 44701T), isolated from a smear-ripened cheese.</title>
        <authorList>
            <consortium name="US DOE Joint Genome Institute (JGI-PGF)"/>
            <person name="Walter F."/>
            <person name="Albersmeier A."/>
            <person name="Kalinowski J."/>
            <person name="Ruckert C."/>
        </authorList>
    </citation>
    <scope>NUCLEOTIDE SEQUENCE [LARGE SCALE GENOMIC DNA]</scope>
    <source>
        <strain evidence="5 6">CGMCC 1.9161</strain>
    </source>
</reference>
<evidence type="ECO:0000256" key="3">
    <source>
        <dbReference type="PIRNR" id="PIRNR000858"/>
    </source>
</evidence>
<dbReference type="InterPro" id="IPR014388">
    <property type="entry name" value="3-oxoacid_CoA-transferase"/>
</dbReference>
<dbReference type="SUPFAM" id="SSF100950">
    <property type="entry name" value="NagB/RpiA/CoA transferase-like"/>
    <property type="match status" value="2"/>
</dbReference>
<comment type="similarity">
    <text evidence="1 3">Belongs to the 3-oxoacid CoA-transferase family.</text>
</comment>
<protein>
    <recommendedName>
        <fullName evidence="3">Acetate CoA-transferase YdiF</fullName>
        <ecNumber evidence="3">2.8.3.8</ecNumber>
    </recommendedName>
</protein>
<evidence type="ECO:0000256" key="2">
    <source>
        <dbReference type="ARBA" id="ARBA00022679"/>
    </source>
</evidence>
<accession>A0A917Q613</accession>
<dbReference type="RefSeq" id="WP_188910629.1">
    <property type="nucleotide sequence ID" value="NZ_BMMF01000003.1"/>
</dbReference>
<proteinExistence type="inferred from homology"/>
<dbReference type="EMBL" id="BMMF01000003">
    <property type="protein sequence ID" value="GGK27074.1"/>
    <property type="molecule type" value="Genomic_DNA"/>
</dbReference>
<keyword evidence="6" id="KW-1185">Reference proteome</keyword>